<gene>
    <name evidence="1" type="ORF">JCM21738_2410</name>
</gene>
<name>W4RNZ6_9BACI</name>
<keyword evidence="1" id="KW-0132">Cell division</keyword>
<accession>W4RNZ6</accession>
<dbReference type="EMBL" id="BAUW01000025">
    <property type="protein sequence ID" value="GAE45588.1"/>
    <property type="molecule type" value="Genomic_DNA"/>
</dbReference>
<protein>
    <submittedName>
        <fullName evidence="1">Cell division protein FtsW</fullName>
    </submittedName>
</protein>
<evidence type="ECO:0000313" key="1">
    <source>
        <dbReference type="EMBL" id="GAE45588.1"/>
    </source>
</evidence>
<keyword evidence="2" id="KW-1185">Reference proteome</keyword>
<evidence type="ECO:0000313" key="2">
    <source>
        <dbReference type="Proteomes" id="UP000018949"/>
    </source>
</evidence>
<sequence>MEKPIKKFDRFDWTLTLLLLLFFLTSCFAIYSAQRTGQYVGQNFLYKQIFWYVVGSGIIAS</sequence>
<comment type="caution">
    <text evidence="1">The sequence shown here is derived from an EMBL/GenBank/DDBJ whole genome shotgun (WGS) entry which is preliminary data.</text>
</comment>
<reference evidence="1 2" key="1">
    <citation type="submission" date="2013-12" db="EMBL/GenBank/DDBJ databases">
        <title>NBRP : Genome information of microbial organism related human and environment.</title>
        <authorList>
            <person name="Hattori M."/>
            <person name="Oshima K."/>
            <person name="Inaba H."/>
            <person name="Suda W."/>
            <person name="Sakamoto M."/>
            <person name="Iino T."/>
            <person name="Kitahara M."/>
            <person name="Oshida Y."/>
            <person name="Iida T."/>
            <person name="Kudo T."/>
            <person name="Itoh T."/>
            <person name="Ahmed I."/>
            <person name="Ohkuma M."/>
        </authorList>
    </citation>
    <scope>NUCLEOTIDE SEQUENCE [LARGE SCALE GENOMIC DNA]</scope>
    <source>
        <strain evidence="1 2">JCM 21738</strain>
    </source>
</reference>
<proteinExistence type="predicted"/>
<dbReference type="AlphaFoldDB" id="W4RNZ6"/>
<dbReference type="GO" id="GO:0051301">
    <property type="term" value="P:cell division"/>
    <property type="evidence" value="ECO:0007669"/>
    <property type="project" value="UniProtKB-KW"/>
</dbReference>
<dbReference type="Proteomes" id="UP000018949">
    <property type="component" value="Unassembled WGS sequence"/>
</dbReference>
<dbReference type="PROSITE" id="PS51257">
    <property type="entry name" value="PROKAR_LIPOPROTEIN"/>
    <property type="match status" value="1"/>
</dbReference>
<organism evidence="1 2">
    <name type="scientific">Mesobacillus boroniphilus JCM 21738</name>
    <dbReference type="NCBI Taxonomy" id="1294265"/>
    <lineage>
        <taxon>Bacteria</taxon>
        <taxon>Bacillati</taxon>
        <taxon>Bacillota</taxon>
        <taxon>Bacilli</taxon>
        <taxon>Bacillales</taxon>
        <taxon>Bacillaceae</taxon>
        <taxon>Mesobacillus</taxon>
    </lineage>
</organism>
<keyword evidence="1" id="KW-0131">Cell cycle</keyword>